<gene>
    <name evidence="1" type="ORF">GCM10011425_03500</name>
</gene>
<name>A0A917J5K3_9SPHI</name>
<reference evidence="1" key="1">
    <citation type="journal article" date="2014" name="Int. J. Syst. Evol. Microbiol.">
        <title>Complete genome sequence of Corynebacterium casei LMG S-19264T (=DSM 44701T), isolated from a smear-ripened cheese.</title>
        <authorList>
            <consortium name="US DOE Joint Genome Institute (JGI-PGF)"/>
            <person name="Walter F."/>
            <person name="Albersmeier A."/>
            <person name="Kalinowski J."/>
            <person name="Ruckert C."/>
        </authorList>
    </citation>
    <scope>NUCLEOTIDE SEQUENCE</scope>
    <source>
        <strain evidence="1">CCM 8711</strain>
    </source>
</reference>
<proteinExistence type="predicted"/>
<reference evidence="1" key="2">
    <citation type="submission" date="2020-09" db="EMBL/GenBank/DDBJ databases">
        <authorList>
            <person name="Sun Q."/>
            <person name="Sedlacek I."/>
        </authorList>
    </citation>
    <scope>NUCLEOTIDE SEQUENCE</scope>
    <source>
        <strain evidence="1">CCM 8711</strain>
    </source>
</reference>
<evidence type="ECO:0008006" key="3">
    <source>
        <dbReference type="Google" id="ProtNLM"/>
    </source>
</evidence>
<evidence type="ECO:0000313" key="2">
    <source>
        <dbReference type="Proteomes" id="UP000662074"/>
    </source>
</evidence>
<accession>A0A917J5K3</accession>
<dbReference type="Pfam" id="PF05359">
    <property type="entry name" value="DUF748"/>
    <property type="match status" value="1"/>
</dbReference>
<dbReference type="AlphaFoldDB" id="A0A917J5K3"/>
<protein>
    <recommendedName>
        <fullName evidence="3">DUF748 domain-containing protein</fullName>
    </recommendedName>
</protein>
<dbReference type="Proteomes" id="UP000662074">
    <property type="component" value="Unassembled WGS sequence"/>
</dbReference>
<organism evidence="1 2">
    <name type="scientific">Mucilaginibacter galii</name>
    <dbReference type="NCBI Taxonomy" id="2005073"/>
    <lineage>
        <taxon>Bacteria</taxon>
        <taxon>Pseudomonadati</taxon>
        <taxon>Bacteroidota</taxon>
        <taxon>Sphingobacteriia</taxon>
        <taxon>Sphingobacteriales</taxon>
        <taxon>Sphingobacteriaceae</taxon>
        <taxon>Mucilaginibacter</taxon>
    </lineage>
</organism>
<comment type="caution">
    <text evidence="1">The sequence shown here is derived from an EMBL/GenBank/DDBJ whole genome shotgun (WGS) entry which is preliminary data.</text>
</comment>
<dbReference type="InterPro" id="IPR008023">
    <property type="entry name" value="DUF748"/>
</dbReference>
<keyword evidence="2" id="KW-1185">Reference proteome</keyword>
<evidence type="ECO:0000313" key="1">
    <source>
        <dbReference type="EMBL" id="GGI49138.1"/>
    </source>
</evidence>
<dbReference type="EMBL" id="BMDO01000001">
    <property type="protein sequence ID" value="GGI49138.1"/>
    <property type="molecule type" value="Genomic_DNA"/>
</dbReference>
<dbReference type="RefSeq" id="WP_188413220.1">
    <property type="nucleotide sequence ID" value="NZ_BMDO01000001.1"/>
</dbReference>
<sequence>MWKNLKTSYKIIIGIILLLVIFRIALPSIVKSYVNKKLNQLPGYTGHVNDVDIHLIRGAYAIEGLELRKKIDPPKYPFLQISHIDLSIEWKYIFKGRLVGEVEMDRPVIHILAATADLSKEPSRAHWTETVEALMPMTINRLVVRNGRFAYLDFSRKPDVNLYIDGMNLTALNLANVEAVGTHLPSSVSLTGTSIGKGHIKADMKLNALKEIPDFNLNMQLTGTKLTSLNGFIKAYGKFDVERGSLDMYSELELNNGQLKGYAKPFFKNIKVLNWKKDKKEGGILSAAKEAVIGLFVKVVENPKTKKVATKIPIKGNINDPKTSGWATFLGVIKNAFIKAFQQGIEGTLD</sequence>